<reference evidence="2" key="1">
    <citation type="submission" date="2020-03" db="EMBL/GenBank/DDBJ databases">
        <authorList>
            <person name="He L."/>
        </authorList>
    </citation>
    <scope>NUCLEOTIDE SEQUENCE</scope>
    <source>
        <strain evidence="2">CkLH20</strain>
    </source>
</reference>
<proteinExistence type="predicted"/>
<keyword evidence="3" id="KW-1185">Reference proteome</keyword>
<dbReference type="EMBL" id="JAATWM020000017">
    <property type="protein sequence ID" value="KAF9876457.1"/>
    <property type="molecule type" value="Genomic_DNA"/>
</dbReference>
<dbReference type="AlphaFoldDB" id="A0A9P6I654"/>
<reference evidence="2" key="2">
    <citation type="submission" date="2020-11" db="EMBL/GenBank/DDBJ databases">
        <title>Whole genome sequencing of Colletotrichum sp.</title>
        <authorList>
            <person name="Li H."/>
        </authorList>
    </citation>
    <scope>NUCLEOTIDE SEQUENCE</scope>
    <source>
        <strain evidence="2">CkLH20</strain>
    </source>
</reference>
<dbReference type="OrthoDB" id="2537141at2759"/>
<dbReference type="Proteomes" id="UP000781932">
    <property type="component" value="Unassembled WGS sequence"/>
</dbReference>
<name>A0A9P6I654_9PEZI</name>
<gene>
    <name evidence="2" type="ORF">CkaCkLH20_05865</name>
</gene>
<evidence type="ECO:0000313" key="3">
    <source>
        <dbReference type="Proteomes" id="UP000781932"/>
    </source>
</evidence>
<organism evidence="2 3">
    <name type="scientific">Colletotrichum karsti</name>
    <dbReference type="NCBI Taxonomy" id="1095194"/>
    <lineage>
        <taxon>Eukaryota</taxon>
        <taxon>Fungi</taxon>
        <taxon>Dikarya</taxon>
        <taxon>Ascomycota</taxon>
        <taxon>Pezizomycotina</taxon>
        <taxon>Sordariomycetes</taxon>
        <taxon>Hypocreomycetidae</taxon>
        <taxon>Glomerellales</taxon>
        <taxon>Glomerellaceae</taxon>
        <taxon>Colletotrichum</taxon>
        <taxon>Colletotrichum boninense species complex</taxon>
    </lineage>
</organism>
<evidence type="ECO:0000313" key="2">
    <source>
        <dbReference type="EMBL" id="KAF9876457.1"/>
    </source>
</evidence>
<comment type="caution">
    <text evidence="2">The sequence shown here is derived from an EMBL/GenBank/DDBJ whole genome shotgun (WGS) entry which is preliminary data.</text>
</comment>
<feature type="region of interest" description="Disordered" evidence="1">
    <location>
        <begin position="47"/>
        <end position="71"/>
    </location>
</feature>
<evidence type="ECO:0000256" key="1">
    <source>
        <dbReference type="SAM" id="MobiDB-lite"/>
    </source>
</evidence>
<accession>A0A9P6I654</accession>
<protein>
    <submittedName>
        <fullName evidence="2">Uncharacterized protein</fullName>
    </submittedName>
</protein>
<dbReference type="GeneID" id="62161656"/>
<sequence length="71" mass="8024">MGNFHSEAILKDRLTLQPAITAGLFQNGRVSSPKPVEELAYNSLATLENPPPRLPSRQQHNRVFRTQRRAT</sequence>
<feature type="compositionally biased region" description="Basic residues" evidence="1">
    <location>
        <begin position="59"/>
        <end position="71"/>
    </location>
</feature>
<dbReference type="RefSeq" id="XP_038745918.1">
    <property type="nucleotide sequence ID" value="XM_038888582.1"/>
</dbReference>